<dbReference type="RefSeq" id="WP_094494822.1">
    <property type="nucleotide sequence ID" value="NZ_NHPD01000032.1"/>
</dbReference>
<dbReference type="InterPro" id="IPR013656">
    <property type="entry name" value="PAS_4"/>
</dbReference>
<comment type="caution">
    <text evidence="3">The sequence shown here is derived from an EMBL/GenBank/DDBJ whole genome shotgun (WGS) entry which is preliminary data.</text>
</comment>
<protein>
    <recommendedName>
        <fullName evidence="2">PAS fold-4 domain-containing protein</fullName>
    </recommendedName>
</protein>
<accession>A0A256K0P9</accession>
<sequence length="137" mass="15332">MPNDSHIGRDGAIAGESRNVYEAIFGEMNDAVFLIDVEQPDDDYTFTYRRNNASHQEQSGLSEDELRGQTPQELLGDEQGTVVAESYQECVEKEETIEYEEKLELPGGTSDWQTKLTPITDSGQVTQIVGVARVVFR</sequence>
<reference evidence="3 4" key="1">
    <citation type="journal article" date="2014" name="Front. Microbiol.">
        <title>Population and genomic analysis of the genus Halorubrum.</title>
        <authorList>
            <person name="Fullmer M.S."/>
            <person name="Soucy S.M."/>
            <person name="Swithers K.S."/>
            <person name="Makkay A.M."/>
            <person name="Wheeler R."/>
            <person name="Ventosa A."/>
            <person name="Gogarten J.P."/>
            <person name="Papke R.T."/>
        </authorList>
    </citation>
    <scope>NUCLEOTIDE SEQUENCE [LARGE SCALE GENOMIC DNA]</scope>
    <source>
        <strain evidence="3 4">Ec15</strain>
    </source>
</reference>
<proteinExistence type="predicted"/>
<gene>
    <name evidence="3" type="ORF">DJ76_06550</name>
</gene>
<organism evidence="3 4">
    <name type="scientific">Halorubrum ezzemoulense</name>
    <name type="common">Halorubrum chaoviator</name>
    <dbReference type="NCBI Taxonomy" id="337243"/>
    <lineage>
        <taxon>Archaea</taxon>
        <taxon>Methanobacteriati</taxon>
        <taxon>Methanobacteriota</taxon>
        <taxon>Stenosarchaea group</taxon>
        <taxon>Halobacteria</taxon>
        <taxon>Halobacteriales</taxon>
        <taxon>Haloferacaceae</taxon>
        <taxon>Halorubrum</taxon>
    </lineage>
</organism>
<dbReference type="InterPro" id="IPR035965">
    <property type="entry name" value="PAS-like_dom_sf"/>
</dbReference>
<name>A0A256K0P9_HALEZ</name>
<dbReference type="SUPFAM" id="SSF55785">
    <property type="entry name" value="PYP-like sensor domain (PAS domain)"/>
    <property type="match status" value="1"/>
</dbReference>
<evidence type="ECO:0000259" key="2">
    <source>
        <dbReference type="Pfam" id="PF08448"/>
    </source>
</evidence>
<evidence type="ECO:0000313" key="4">
    <source>
        <dbReference type="Proteomes" id="UP000216925"/>
    </source>
</evidence>
<feature type="domain" description="PAS fold-4" evidence="2">
    <location>
        <begin position="46"/>
        <end position="135"/>
    </location>
</feature>
<dbReference type="NCBIfam" id="TIGR00229">
    <property type="entry name" value="sensory_box"/>
    <property type="match status" value="1"/>
</dbReference>
<dbReference type="Proteomes" id="UP000216925">
    <property type="component" value="Unassembled WGS sequence"/>
</dbReference>
<dbReference type="Gene3D" id="3.30.450.20">
    <property type="entry name" value="PAS domain"/>
    <property type="match status" value="1"/>
</dbReference>
<dbReference type="AlphaFoldDB" id="A0A256K0P9"/>
<evidence type="ECO:0000313" key="3">
    <source>
        <dbReference type="EMBL" id="OYR74463.1"/>
    </source>
</evidence>
<feature type="region of interest" description="Disordered" evidence="1">
    <location>
        <begin position="51"/>
        <end position="71"/>
    </location>
</feature>
<evidence type="ECO:0000256" key="1">
    <source>
        <dbReference type="SAM" id="MobiDB-lite"/>
    </source>
</evidence>
<feature type="compositionally biased region" description="Polar residues" evidence="1">
    <location>
        <begin position="51"/>
        <end position="61"/>
    </location>
</feature>
<dbReference type="EMBL" id="NHPD01000032">
    <property type="protein sequence ID" value="OYR74463.1"/>
    <property type="molecule type" value="Genomic_DNA"/>
</dbReference>
<dbReference type="InterPro" id="IPR000014">
    <property type="entry name" value="PAS"/>
</dbReference>
<dbReference type="Pfam" id="PF08448">
    <property type="entry name" value="PAS_4"/>
    <property type="match status" value="1"/>
</dbReference>